<protein>
    <submittedName>
        <fullName evidence="1">Uncharacterized protein</fullName>
    </submittedName>
</protein>
<comment type="caution">
    <text evidence="1">The sequence shown here is derived from an EMBL/GenBank/DDBJ whole genome shotgun (WGS) entry which is preliminary data.</text>
</comment>
<accession>A0A017HKN9</accession>
<name>A0A017HKN9_9RHOB</name>
<proteinExistence type="predicted"/>
<dbReference type="STRING" id="442562.Rumeso_03686"/>
<dbReference type="EMBL" id="AOSK01000108">
    <property type="protein sequence ID" value="EYD74733.1"/>
    <property type="molecule type" value="Genomic_DNA"/>
</dbReference>
<evidence type="ECO:0000313" key="1">
    <source>
        <dbReference type="EMBL" id="EYD74733.1"/>
    </source>
</evidence>
<organism evidence="1 2">
    <name type="scientific">Rubellimicrobium mesophilum DSM 19309</name>
    <dbReference type="NCBI Taxonomy" id="442562"/>
    <lineage>
        <taxon>Bacteria</taxon>
        <taxon>Pseudomonadati</taxon>
        <taxon>Pseudomonadota</taxon>
        <taxon>Alphaproteobacteria</taxon>
        <taxon>Rhodobacterales</taxon>
        <taxon>Roseobacteraceae</taxon>
        <taxon>Rubellimicrobium</taxon>
    </lineage>
</organism>
<evidence type="ECO:0000313" key="2">
    <source>
        <dbReference type="Proteomes" id="UP000019666"/>
    </source>
</evidence>
<keyword evidence="2" id="KW-1185">Reference proteome</keyword>
<sequence length="73" mass="7991">MALSTTSAPAPLVEVGDVLPRGAYSLILDASYYGLPSASDGWVYMRVGRDAYRVDWQTHQVLERVTDKAAANF</sequence>
<dbReference type="Proteomes" id="UP000019666">
    <property type="component" value="Unassembled WGS sequence"/>
</dbReference>
<dbReference type="HOGENOM" id="CLU_2702539_0_0_5"/>
<gene>
    <name evidence="1" type="ORF">Rumeso_03686</name>
</gene>
<reference evidence="1 2" key="1">
    <citation type="submission" date="2013-02" db="EMBL/GenBank/DDBJ databases">
        <authorList>
            <person name="Fiebig A."/>
            <person name="Goeker M."/>
            <person name="Klenk H.-P.P."/>
        </authorList>
    </citation>
    <scope>NUCLEOTIDE SEQUENCE [LARGE SCALE GENOMIC DNA]</scope>
    <source>
        <strain evidence="1 2">DSM 19309</strain>
    </source>
</reference>
<dbReference type="AlphaFoldDB" id="A0A017HKN9"/>